<dbReference type="InterPro" id="IPR006166">
    <property type="entry name" value="ERCC4_domain"/>
</dbReference>
<feature type="region of interest" description="Disordered" evidence="1">
    <location>
        <begin position="250"/>
        <end position="278"/>
    </location>
</feature>
<dbReference type="GO" id="GO:0061982">
    <property type="term" value="P:meiosis I cell cycle process"/>
    <property type="evidence" value="ECO:0007669"/>
    <property type="project" value="UniProtKB-ARBA"/>
</dbReference>
<accession>A0A1V2LBZ9</accession>
<dbReference type="OMA" id="SHMEFIN"/>
<dbReference type="Gene3D" id="3.40.50.10130">
    <property type="match status" value="1"/>
</dbReference>
<feature type="region of interest" description="Disordered" evidence="1">
    <location>
        <begin position="14"/>
        <end position="55"/>
    </location>
</feature>
<comment type="caution">
    <text evidence="3">The sequence shown here is derived from an EMBL/GenBank/DDBJ whole genome shotgun (WGS) entry which is preliminary data.</text>
</comment>
<protein>
    <submittedName>
        <fullName evidence="3">Crossover junction endonuclease EME1</fullName>
    </submittedName>
</protein>
<name>A0A1V2LBZ9_CYBFA</name>
<gene>
    <name evidence="3" type="ORF">BON22_0398</name>
</gene>
<evidence type="ECO:0000259" key="2">
    <source>
        <dbReference type="Pfam" id="PF02732"/>
    </source>
</evidence>
<dbReference type="GO" id="GO:0003677">
    <property type="term" value="F:DNA binding"/>
    <property type="evidence" value="ECO:0007669"/>
    <property type="project" value="InterPro"/>
</dbReference>
<keyword evidence="3" id="KW-0378">Hydrolase</keyword>
<dbReference type="AlphaFoldDB" id="A0A1V2LBZ9"/>
<feature type="compositionally biased region" description="Polar residues" evidence="1">
    <location>
        <begin position="349"/>
        <end position="359"/>
    </location>
</feature>
<evidence type="ECO:0000313" key="4">
    <source>
        <dbReference type="Proteomes" id="UP000189513"/>
    </source>
</evidence>
<feature type="region of interest" description="Disordered" evidence="1">
    <location>
        <begin position="495"/>
        <end position="522"/>
    </location>
</feature>
<organism evidence="3 4">
    <name type="scientific">Cyberlindnera fabianii</name>
    <name type="common">Yeast</name>
    <name type="synonym">Hansenula fabianii</name>
    <dbReference type="NCBI Taxonomy" id="36022"/>
    <lineage>
        <taxon>Eukaryota</taxon>
        <taxon>Fungi</taxon>
        <taxon>Dikarya</taxon>
        <taxon>Ascomycota</taxon>
        <taxon>Saccharomycotina</taxon>
        <taxon>Saccharomycetes</taxon>
        <taxon>Phaffomycetales</taxon>
        <taxon>Phaffomycetaceae</taxon>
        <taxon>Cyberlindnera</taxon>
    </lineage>
</organism>
<dbReference type="Proteomes" id="UP000189513">
    <property type="component" value="Unassembled WGS sequence"/>
</dbReference>
<feature type="region of interest" description="Disordered" evidence="1">
    <location>
        <begin position="102"/>
        <end position="180"/>
    </location>
</feature>
<dbReference type="Pfam" id="PF02732">
    <property type="entry name" value="ERCC4"/>
    <property type="match status" value="1"/>
</dbReference>
<dbReference type="STRING" id="36022.A0A1V2LBZ9"/>
<feature type="compositionally biased region" description="Basic and acidic residues" evidence="1">
    <location>
        <begin position="202"/>
        <end position="214"/>
    </location>
</feature>
<feature type="region of interest" description="Disordered" evidence="1">
    <location>
        <begin position="294"/>
        <end position="362"/>
    </location>
</feature>
<dbReference type="GO" id="GO:0004519">
    <property type="term" value="F:endonuclease activity"/>
    <property type="evidence" value="ECO:0007669"/>
    <property type="project" value="UniProtKB-KW"/>
</dbReference>
<feature type="compositionally biased region" description="Polar residues" evidence="1">
    <location>
        <begin position="102"/>
        <end position="125"/>
    </location>
</feature>
<feature type="compositionally biased region" description="Basic and acidic residues" evidence="1">
    <location>
        <begin position="331"/>
        <end position="346"/>
    </location>
</feature>
<keyword evidence="3" id="KW-0540">Nuclease</keyword>
<keyword evidence="4" id="KW-1185">Reference proteome</keyword>
<feature type="compositionally biased region" description="Polar residues" evidence="1">
    <location>
        <begin position="33"/>
        <end position="49"/>
    </location>
</feature>
<dbReference type="VEuPathDB" id="FungiDB:BON22_0398"/>
<dbReference type="GO" id="GO:0006310">
    <property type="term" value="P:DNA recombination"/>
    <property type="evidence" value="ECO:0007669"/>
    <property type="project" value="UniProtKB-ARBA"/>
</dbReference>
<feature type="region of interest" description="Disordered" evidence="1">
    <location>
        <begin position="196"/>
        <end position="219"/>
    </location>
</feature>
<dbReference type="EMBL" id="MPUK01000001">
    <property type="protein sequence ID" value="ONH69398.1"/>
    <property type="molecule type" value="Genomic_DNA"/>
</dbReference>
<sequence length="665" mass="74892">MLSRCMPPSFVYSFKRNSETNSSPSLSDDGIPIQTSTQVAPVRQSSSPQAAPVRTENIRETSYNAILIESSPFHPTSAVKKKPVPKANTAILDQFLLSETDSDTNNTSIRRSSPSSKANLNSKKTTLLDRSLPSDDDVFNIADSSSATDHPLMNSPRQPNPQPVLSKAKQPLQDSSRDSIVVTPAKVSRNNVTSLFVPQSESPDKVRRDDDSDKRKNHIVLPSSPLRNAEYDSINDTSSLSDVIFKESTKERRLPAVSKPISSTVKEKSKTTTLTDYTFSSEGDDSGIIIRQRTPAPASRQASRPKPPVASVKTNNHTSSTSISTTTKAPTTKESRAASKAAKELARQTAKNYKQANRVTRSKEELLSEMTLDCPISIMDLFRRKECVLELDGIQIKEAPRIDTYVYWRRKVSSKYDGDTDSFQPCEEHEIVENKCCFVLTATELAEMMEMQTPLNRFIRMRTELKQFTNFIIVIVEYEQLLTKLKNRENKAYTERVRAQMNGSGDDGTTQKKRRKKTTSADDNLTLQELEETIAELQVNGFKIFPTKNAHETAVWLKSFTYAIASARYDKLERNPEFSNIGAIKSGKDRDGVYFNMLMQLKFMTEARVRRVVDTIPTFRELYDHVQRGRLPHGQDGRTVMNSNVASVVMRFLSTRDENELLHED</sequence>
<proteinExistence type="predicted"/>
<evidence type="ECO:0000313" key="3">
    <source>
        <dbReference type="EMBL" id="ONH69398.1"/>
    </source>
</evidence>
<feature type="compositionally biased region" description="Low complexity" evidence="1">
    <location>
        <begin position="313"/>
        <end position="330"/>
    </location>
</feature>
<evidence type="ECO:0000256" key="1">
    <source>
        <dbReference type="SAM" id="MobiDB-lite"/>
    </source>
</evidence>
<keyword evidence="3" id="KW-0255">Endonuclease</keyword>
<feature type="domain" description="ERCC4" evidence="2">
    <location>
        <begin position="402"/>
        <end position="560"/>
    </location>
</feature>
<reference evidence="4" key="1">
    <citation type="journal article" date="2017" name="Genome Announc.">
        <title>Genome sequences of Cyberlindnera fabianii 65, Pichia kudriavzevii 129, and Saccharomyces cerevisiae 131 isolated from fermented masau fruits in Zimbabwe.</title>
        <authorList>
            <person name="van Rijswijck I.M.H."/>
            <person name="Derks M.F.L."/>
            <person name="Abee T."/>
            <person name="de Ridder D."/>
            <person name="Smid E.J."/>
        </authorList>
    </citation>
    <scope>NUCLEOTIDE SEQUENCE [LARGE SCALE GENOMIC DNA]</scope>
    <source>
        <strain evidence="4">65</strain>
    </source>
</reference>